<evidence type="ECO:0000256" key="1">
    <source>
        <dbReference type="SAM" id="MobiDB-lite"/>
    </source>
</evidence>
<proteinExistence type="predicted"/>
<dbReference type="EMBL" id="GBXM01011743">
    <property type="protein sequence ID" value="JAH96834.1"/>
    <property type="molecule type" value="Transcribed_RNA"/>
</dbReference>
<evidence type="ECO:0000313" key="2">
    <source>
        <dbReference type="EMBL" id="JAH96834.1"/>
    </source>
</evidence>
<protein>
    <submittedName>
        <fullName evidence="2">Uncharacterized protein</fullName>
    </submittedName>
</protein>
<name>A0A0E9X2P6_ANGAN</name>
<reference evidence="2" key="1">
    <citation type="submission" date="2014-11" db="EMBL/GenBank/DDBJ databases">
        <authorList>
            <person name="Amaro Gonzalez C."/>
        </authorList>
    </citation>
    <scope>NUCLEOTIDE SEQUENCE</scope>
</reference>
<reference evidence="2" key="2">
    <citation type="journal article" date="2015" name="Fish Shellfish Immunol.">
        <title>Early steps in the European eel (Anguilla anguilla)-Vibrio vulnificus interaction in the gills: Role of the RtxA13 toxin.</title>
        <authorList>
            <person name="Callol A."/>
            <person name="Pajuelo D."/>
            <person name="Ebbesson L."/>
            <person name="Teles M."/>
            <person name="MacKenzie S."/>
            <person name="Amaro C."/>
        </authorList>
    </citation>
    <scope>NUCLEOTIDE SEQUENCE</scope>
</reference>
<dbReference type="AlphaFoldDB" id="A0A0E9X2P6"/>
<organism evidence="2">
    <name type="scientific">Anguilla anguilla</name>
    <name type="common">European freshwater eel</name>
    <name type="synonym">Muraena anguilla</name>
    <dbReference type="NCBI Taxonomy" id="7936"/>
    <lineage>
        <taxon>Eukaryota</taxon>
        <taxon>Metazoa</taxon>
        <taxon>Chordata</taxon>
        <taxon>Craniata</taxon>
        <taxon>Vertebrata</taxon>
        <taxon>Euteleostomi</taxon>
        <taxon>Actinopterygii</taxon>
        <taxon>Neopterygii</taxon>
        <taxon>Teleostei</taxon>
        <taxon>Anguilliformes</taxon>
        <taxon>Anguillidae</taxon>
        <taxon>Anguilla</taxon>
    </lineage>
</organism>
<accession>A0A0E9X2P6</accession>
<feature type="region of interest" description="Disordered" evidence="1">
    <location>
        <begin position="36"/>
        <end position="61"/>
    </location>
</feature>
<sequence length="61" mass="6967">MIKSPECLEPQPMLEYGGISRQKRTATRTLHQTFARRTSAPDRLSHQRTCSQTPLTHGPVY</sequence>